<dbReference type="PROSITE" id="PS51898">
    <property type="entry name" value="TYR_RECOMBINASE"/>
    <property type="match status" value="1"/>
</dbReference>
<organism evidence="3 4">
    <name type="scientific">Seohaeicola zhoushanensis</name>
    <dbReference type="NCBI Taxonomy" id="1569283"/>
    <lineage>
        <taxon>Bacteria</taxon>
        <taxon>Pseudomonadati</taxon>
        <taxon>Pseudomonadota</taxon>
        <taxon>Alphaproteobacteria</taxon>
        <taxon>Rhodobacterales</taxon>
        <taxon>Roseobacteraceae</taxon>
        <taxon>Seohaeicola</taxon>
    </lineage>
</organism>
<sequence length="353" mass="40197">MTDHIPLVLKHEHWPQADKSAWKALFTSGDIFDDIGPCRDWSDGTRRKRRQGYGQWLSFLMRTDTDALALAPADRIDRSRVRNYIEECEARLQPKSVAGLIDDVFALALALSRERDWSWLATACKRLQTKANRRSLPPPHPVSANQVFEWSLDRIAQLDDDPKLPPLKRAIWFRQALMIGFLVARPVRRRALLAMTVDRHLVLTGDRYFLKFGAEDMKDGKDRDFPLPAALTAPMRDYVERHRLVLLGTRGSDALWINQYGVAITADGLARELPKVTERHLGVALRPHAFRHVAATSIAEFDPEHVNIIRDILGHATLNMAEKHYNRATGISSCNALQSVMEGIRKDGFKRDN</sequence>
<reference evidence="3" key="1">
    <citation type="journal article" date="2014" name="Int. J. Syst. Evol. Microbiol.">
        <title>Complete genome sequence of Corynebacterium casei LMG S-19264T (=DSM 44701T), isolated from a smear-ripened cheese.</title>
        <authorList>
            <consortium name="US DOE Joint Genome Institute (JGI-PGF)"/>
            <person name="Walter F."/>
            <person name="Albersmeier A."/>
            <person name="Kalinowski J."/>
            <person name="Ruckert C."/>
        </authorList>
    </citation>
    <scope>NUCLEOTIDE SEQUENCE</scope>
    <source>
        <strain evidence="3">KCTC 42650</strain>
    </source>
</reference>
<evidence type="ECO:0000313" key="3">
    <source>
        <dbReference type="EMBL" id="GHF76025.1"/>
    </source>
</evidence>
<dbReference type="GO" id="GO:0006310">
    <property type="term" value="P:DNA recombination"/>
    <property type="evidence" value="ECO:0007669"/>
    <property type="project" value="UniProtKB-KW"/>
</dbReference>
<dbReference type="GO" id="GO:0015074">
    <property type="term" value="P:DNA integration"/>
    <property type="evidence" value="ECO:0007669"/>
    <property type="project" value="InterPro"/>
</dbReference>
<dbReference type="InterPro" id="IPR011010">
    <property type="entry name" value="DNA_brk_join_enz"/>
</dbReference>
<proteinExistence type="predicted"/>
<comment type="caution">
    <text evidence="3">The sequence shown here is derived from an EMBL/GenBank/DDBJ whole genome shotgun (WGS) entry which is preliminary data.</text>
</comment>
<dbReference type="CDD" id="cd00397">
    <property type="entry name" value="DNA_BRE_C"/>
    <property type="match status" value="1"/>
</dbReference>
<dbReference type="AlphaFoldDB" id="A0A8J3H444"/>
<dbReference type="Pfam" id="PF00589">
    <property type="entry name" value="Phage_integrase"/>
    <property type="match status" value="1"/>
</dbReference>
<gene>
    <name evidence="3" type="ORF">GCM10017056_52980</name>
</gene>
<dbReference type="Proteomes" id="UP000626220">
    <property type="component" value="Unassembled WGS sequence"/>
</dbReference>
<evidence type="ECO:0000256" key="1">
    <source>
        <dbReference type="ARBA" id="ARBA00023172"/>
    </source>
</evidence>
<keyword evidence="4" id="KW-1185">Reference proteome</keyword>
<feature type="domain" description="Tyr recombinase" evidence="2">
    <location>
        <begin position="137"/>
        <end position="338"/>
    </location>
</feature>
<dbReference type="SUPFAM" id="SSF56349">
    <property type="entry name" value="DNA breaking-rejoining enzymes"/>
    <property type="match status" value="1"/>
</dbReference>
<reference evidence="3" key="2">
    <citation type="submission" date="2020-09" db="EMBL/GenBank/DDBJ databases">
        <authorList>
            <person name="Sun Q."/>
            <person name="Kim S."/>
        </authorList>
    </citation>
    <scope>NUCLEOTIDE SEQUENCE</scope>
    <source>
        <strain evidence="3">KCTC 42650</strain>
    </source>
</reference>
<dbReference type="RefSeq" id="WP_189683141.1">
    <property type="nucleotide sequence ID" value="NZ_BNCJ01000051.1"/>
</dbReference>
<evidence type="ECO:0000313" key="4">
    <source>
        <dbReference type="Proteomes" id="UP000626220"/>
    </source>
</evidence>
<evidence type="ECO:0000259" key="2">
    <source>
        <dbReference type="PROSITE" id="PS51898"/>
    </source>
</evidence>
<dbReference type="InterPro" id="IPR013762">
    <property type="entry name" value="Integrase-like_cat_sf"/>
</dbReference>
<dbReference type="InterPro" id="IPR002104">
    <property type="entry name" value="Integrase_catalytic"/>
</dbReference>
<keyword evidence="1" id="KW-0233">DNA recombination</keyword>
<dbReference type="Gene3D" id="1.10.443.10">
    <property type="entry name" value="Intergrase catalytic core"/>
    <property type="match status" value="1"/>
</dbReference>
<dbReference type="EMBL" id="BNCJ01000051">
    <property type="protein sequence ID" value="GHF76025.1"/>
    <property type="molecule type" value="Genomic_DNA"/>
</dbReference>
<accession>A0A8J3H444</accession>
<name>A0A8J3H444_9RHOB</name>
<protein>
    <recommendedName>
        <fullName evidence="2">Tyr recombinase domain-containing protein</fullName>
    </recommendedName>
</protein>
<dbReference type="GO" id="GO:0003677">
    <property type="term" value="F:DNA binding"/>
    <property type="evidence" value="ECO:0007669"/>
    <property type="project" value="InterPro"/>
</dbReference>